<name>A0A4U0QRU8_9NEIS</name>
<keyword evidence="2" id="KW-1185">Reference proteome</keyword>
<reference evidence="1 2" key="1">
    <citation type="submission" date="2019-04" db="EMBL/GenBank/DDBJ databases">
        <title>Chitiniphilus eburnea sp. nov., a novel chitinolytic bacterium isolated from aquaculture sludge.</title>
        <authorList>
            <person name="Sheng M."/>
        </authorList>
    </citation>
    <scope>NUCLEOTIDE SEQUENCE [LARGE SCALE GENOMIC DNA]</scope>
    <source>
        <strain evidence="1 2">HX-2-15</strain>
    </source>
</reference>
<comment type="caution">
    <text evidence="1">The sequence shown here is derived from an EMBL/GenBank/DDBJ whole genome shotgun (WGS) entry which is preliminary data.</text>
</comment>
<evidence type="ECO:0000313" key="1">
    <source>
        <dbReference type="EMBL" id="TJZ78964.1"/>
    </source>
</evidence>
<evidence type="ECO:0008006" key="3">
    <source>
        <dbReference type="Google" id="ProtNLM"/>
    </source>
</evidence>
<dbReference type="OrthoDB" id="9804574at2"/>
<dbReference type="EMBL" id="SUMF01000001">
    <property type="protein sequence ID" value="TJZ78964.1"/>
    <property type="molecule type" value="Genomic_DNA"/>
</dbReference>
<protein>
    <recommendedName>
        <fullName evidence="3">Lipoprotein</fullName>
    </recommendedName>
</protein>
<gene>
    <name evidence="1" type="ORF">FAZ21_01370</name>
</gene>
<organism evidence="1 2">
    <name type="scientific">Chitiniphilus eburneus</name>
    <dbReference type="NCBI Taxonomy" id="2571148"/>
    <lineage>
        <taxon>Bacteria</taxon>
        <taxon>Pseudomonadati</taxon>
        <taxon>Pseudomonadota</taxon>
        <taxon>Betaproteobacteria</taxon>
        <taxon>Neisseriales</taxon>
        <taxon>Chitinibacteraceae</taxon>
        <taxon>Chitiniphilus</taxon>
    </lineage>
</organism>
<proteinExistence type="predicted"/>
<dbReference type="AlphaFoldDB" id="A0A4U0QRU8"/>
<sequence>MTSFVLKASVLAALATGMVGCGGGSGGNEDPVVIDTFAGCMSELAQLPDTVTATPVSLAASDPVARADLYDYQSTWYDGAFWRGNKDQGASLTEYPAQAGQWLDEHGAIAAQVVASDFNIPNRMSYLSASFDSLFSGQGTPDSVSLKVEEFYSSTGMYLGYLETGSNYTWGFGYGTDLQGMNAARRDALEKDVPFHVAPHKRYARGSASGARQGQATGLVEYDVTYLGKGTVQTGLSGELTACKMANTGQLTWLDEQGNPMGNVTQITEEYWVLPTLGVVHRVAREVEVSGQGYIVASYDQKRDLDYRVVNGIKYQMPRAYH</sequence>
<dbReference type="PROSITE" id="PS51257">
    <property type="entry name" value="PROKAR_LIPOPROTEIN"/>
    <property type="match status" value="1"/>
</dbReference>
<dbReference type="RefSeq" id="WP_136771479.1">
    <property type="nucleotide sequence ID" value="NZ_CP156074.1"/>
</dbReference>
<dbReference type="Proteomes" id="UP000310016">
    <property type="component" value="Unassembled WGS sequence"/>
</dbReference>
<accession>A0A4U0QRU8</accession>
<evidence type="ECO:0000313" key="2">
    <source>
        <dbReference type="Proteomes" id="UP000310016"/>
    </source>
</evidence>